<evidence type="ECO:0000313" key="7">
    <source>
        <dbReference type="EMBL" id="MPA64928.1"/>
    </source>
</evidence>
<comment type="subcellular location">
    <subcellularLocation>
        <location evidence="1 4">Nucleus</location>
    </subcellularLocation>
</comment>
<gene>
    <name evidence="7" type="ORF">Din_034369</name>
</gene>
<dbReference type="PROSITE" id="PS51017">
    <property type="entry name" value="CCT"/>
    <property type="match status" value="1"/>
</dbReference>
<dbReference type="InterPro" id="IPR010402">
    <property type="entry name" value="CCT_domain"/>
</dbReference>
<reference evidence="7" key="1">
    <citation type="submission" date="2019-08" db="EMBL/GenBank/DDBJ databases">
        <title>Reference gene set and small RNA set construction with multiple tissues from Davidia involucrata Baill.</title>
        <authorList>
            <person name="Yang H."/>
            <person name="Zhou C."/>
            <person name="Li G."/>
            <person name="Wang J."/>
            <person name="Gao P."/>
            <person name="Wang M."/>
            <person name="Wang R."/>
            <person name="Zhao Y."/>
        </authorList>
    </citation>
    <scope>NUCLEOTIDE SEQUENCE</scope>
    <source>
        <tissue evidence="7">Mixed with DoveR01_LX</tissue>
    </source>
</reference>
<dbReference type="AlphaFoldDB" id="A0A5B7B9T2"/>
<sequence length="144" mass="16527">MASSVYINQSGQVDKDFGFSDQDRHFSRSTDCPRPIRPSYSTFSFSLSRFGTESSGTDYMDSELSPIISGLEHPSNSPDRDSAQLEAKVNAVMRYKEKKKVRRYEKQIRYASRKTRADVRKRVKGRFVKAEGYESDTIDVARSY</sequence>
<accession>A0A5B7B9T2</accession>
<evidence type="ECO:0000256" key="5">
    <source>
        <dbReference type="SAM" id="MobiDB-lite"/>
    </source>
</evidence>
<dbReference type="GO" id="GO:0005634">
    <property type="term" value="C:nucleus"/>
    <property type="evidence" value="ECO:0007669"/>
    <property type="project" value="UniProtKB-SubCell"/>
</dbReference>
<organism evidence="7">
    <name type="scientific">Davidia involucrata</name>
    <name type="common">Dove tree</name>
    <dbReference type="NCBI Taxonomy" id="16924"/>
    <lineage>
        <taxon>Eukaryota</taxon>
        <taxon>Viridiplantae</taxon>
        <taxon>Streptophyta</taxon>
        <taxon>Embryophyta</taxon>
        <taxon>Tracheophyta</taxon>
        <taxon>Spermatophyta</taxon>
        <taxon>Magnoliopsida</taxon>
        <taxon>eudicotyledons</taxon>
        <taxon>Gunneridae</taxon>
        <taxon>Pentapetalae</taxon>
        <taxon>asterids</taxon>
        <taxon>Cornales</taxon>
        <taxon>Nyssaceae</taxon>
        <taxon>Davidia</taxon>
    </lineage>
</organism>
<keyword evidence="2" id="KW-0677">Repeat</keyword>
<feature type="compositionally biased region" description="Polar residues" evidence="5">
    <location>
        <begin position="1"/>
        <end position="12"/>
    </location>
</feature>
<evidence type="ECO:0000256" key="4">
    <source>
        <dbReference type="PROSITE-ProRule" id="PRU00357"/>
    </source>
</evidence>
<proteinExistence type="predicted"/>
<feature type="domain" description="CCT" evidence="6">
    <location>
        <begin position="88"/>
        <end position="130"/>
    </location>
</feature>
<dbReference type="EMBL" id="GHES01034369">
    <property type="protein sequence ID" value="MPA64928.1"/>
    <property type="molecule type" value="Transcribed_RNA"/>
</dbReference>
<feature type="compositionally biased region" description="Basic and acidic residues" evidence="5">
    <location>
        <begin position="13"/>
        <end position="28"/>
    </location>
</feature>
<evidence type="ECO:0000256" key="2">
    <source>
        <dbReference type="ARBA" id="ARBA00022737"/>
    </source>
</evidence>
<feature type="region of interest" description="Disordered" evidence="5">
    <location>
        <begin position="1"/>
        <end position="33"/>
    </location>
</feature>
<keyword evidence="3 4" id="KW-0539">Nucleus</keyword>
<evidence type="ECO:0000259" key="6">
    <source>
        <dbReference type="PROSITE" id="PS51017"/>
    </source>
</evidence>
<protein>
    <recommendedName>
        <fullName evidence="6">CCT domain-containing protein</fullName>
    </recommendedName>
</protein>
<dbReference type="PANTHER" id="PTHR31717">
    <property type="entry name" value="ZINC FINGER PROTEIN CONSTANS-LIKE 10"/>
    <property type="match status" value="1"/>
</dbReference>
<name>A0A5B7B9T2_DAVIN</name>
<evidence type="ECO:0000256" key="3">
    <source>
        <dbReference type="ARBA" id="ARBA00023242"/>
    </source>
</evidence>
<dbReference type="Pfam" id="PF06203">
    <property type="entry name" value="CCT"/>
    <property type="match status" value="1"/>
</dbReference>
<evidence type="ECO:0000256" key="1">
    <source>
        <dbReference type="ARBA" id="ARBA00004123"/>
    </source>
</evidence>
<dbReference type="PANTHER" id="PTHR31717:SF40">
    <property type="entry name" value="ZINC FINGER PROTEIN CONSTANS-LIKE 10"/>
    <property type="match status" value="1"/>
</dbReference>